<reference evidence="1" key="1">
    <citation type="submission" date="2015-08" db="EMBL/GenBank/DDBJ databases">
        <title>Pseudomonas aeruginosa strain CCBH4851 chromosome region.</title>
        <authorList>
            <person name="Silveira M.C."/>
            <person name="Carvalho-Assef A.P.D."/>
            <person name="Albano R.M."/>
        </authorList>
    </citation>
    <scope>NUCLEOTIDE SEQUENCE</scope>
    <source>
        <strain evidence="1">CCBH4851</strain>
    </source>
</reference>
<dbReference type="AlphaFoldDB" id="A0A0P0AJ15"/>
<name>A0A0P0AJ15_PSEAI</name>
<sequence length="229" mass="26943">MSNFPAPLKIKDKKIERLLASTGKILREILKENWPKELNSQIDRDIIDLADTKNIKRSTINKCWTHTYNEEKRSTLRLQFFYAKLYYLCAKAALDEYKKDEEKYKEKKEEAWSYLFHASNLIGLLDGCKHQKEEDTFRKIRASKGGNELKLKKSKIKDKIRELLENPPKGGWRSESSTIDEILSSHDLKDFISSIEAERTIGDLKEFITSEIVLNPENQEIYQRLRSRK</sequence>
<dbReference type="EMBL" id="KT454971">
    <property type="protein sequence ID" value="ALI59277.1"/>
    <property type="molecule type" value="Genomic_DNA"/>
</dbReference>
<protein>
    <submittedName>
        <fullName evidence="1">Uncharacterized protein</fullName>
    </submittedName>
</protein>
<accession>A0A0P0AJ15</accession>
<evidence type="ECO:0000313" key="1">
    <source>
        <dbReference type="EMBL" id="ALI59277.1"/>
    </source>
</evidence>
<proteinExistence type="predicted"/>
<gene>
    <name evidence="1" type="ORF">CCBH4851_00577</name>
</gene>
<organism evidence="1">
    <name type="scientific">Pseudomonas aeruginosa</name>
    <dbReference type="NCBI Taxonomy" id="287"/>
    <lineage>
        <taxon>Bacteria</taxon>
        <taxon>Pseudomonadati</taxon>
        <taxon>Pseudomonadota</taxon>
        <taxon>Gammaproteobacteria</taxon>
        <taxon>Pseudomonadales</taxon>
        <taxon>Pseudomonadaceae</taxon>
        <taxon>Pseudomonas</taxon>
    </lineage>
</organism>
<dbReference type="RefSeq" id="WP_023123601.1">
    <property type="nucleotide sequence ID" value="NZ_CBDDSE010000001.1"/>
</dbReference>